<evidence type="ECO:0000256" key="7">
    <source>
        <dbReference type="ARBA" id="ARBA00023027"/>
    </source>
</evidence>
<dbReference type="FunFam" id="3.40.50.720:FF:000068">
    <property type="entry name" value="Sorbitol dehydrogenase"/>
    <property type="match status" value="1"/>
</dbReference>
<dbReference type="GO" id="GO:0008270">
    <property type="term" value="F:zinc ion binding"/>
    <property type="evidence" value="ECO:0007669"/>
    <property type="project" value="InterPro"/>
</dbReference>
<dbReference type="PANTHER" id="PTHR43161:SF12">
    <property type="entry name" value="L-ARABINITOL 4-DEHYDROGENASE"/>
    <property type="match status" value="1"/>
</dbReference>
<evidence type="ECO:0000313" key="14">
    <source>
        <dbReference type="Proteomes" id="UP000654370"/>
    </source>
</evidence>
<dbReference type="SMART" id="SM00829">
    <property type="entry name" value="PKS_ER"/>
    <property type="match status" value="1"/>
</dbReference>
<dbReference type="InterPro" id="IPR045306">
    <property type="entry name" value="SDH-like"/>
</dbReference>
<dbReference type="InterPro" id="IPR002328">
    <property type="entry name" value="ADH_Zn_CS"/>
</dbReference>
<reference evidence="13" key="1">
    <citation type="submission" date="2020-12" db="EMBL/GenBank/DDBJ databases">
        <title>Metabolic potential, ecology and presence of endohyphal bacteria is reflected in genomic diversity of Mucoromycotina.</title>
        <authorList>
            <person name="Muszewska A."/>
            <person name="Okrasinska A."/>
            <person name="Steczkiewicz K."/>
            <person name="Drgas O."/>
            <person name="Orlowska M."/>
            <person name="Perlinska-Lenart U."/>
            <person name="Aleksandrzak-Piekarczyk T."/>
            <person name="Szatraj K."/>
            <person name="Zielenkiewicz U."/>
            <person name="Pilsyk S."/>
            <person name="Malc E."/>
            <person name="Mieczkowski P."/>
            <person name="Kruszewska J.S."/>
            <person name="Biernat P."/>
            <person name="Pawlowska J."/>
        </authorList>
    </citation>
    <scope>NUCLEOTIDE SEQUENCE</scope>
    <source>
        <strain evidence="13">WA0000067209</strain>
    </source>
</reference>
<organism evidence="13 14">
    <name type="scientific">Mortierella isabellina</name>
    <name type="common">Filamentous fungus</name>
    <name type="synonym">Umbelopsis isabellina</name>
    <dbReference type="NCBI Taxonomy" id="91625"/>
    <lineage>
        <taxon>Eukaryota</taxon>
        <taxon>Fungi</taxon>
        <taxon>Fungi incertae sedis</taxon>
        <taxon>Mucoromycota</taxon>
        <taxon>Mucoromycotina</taxon>
        <taxon>Umbelopsidomycetes</taxon>
        <taxon>Umbelopsidales</taxon>
        <taxon>Umbelopsidaceae</taxon>
        <taxon>Umbelopsis</taxon>
    </lineage>
</organism>
<sequence>MSTTSAIPAVIPGLSSYLNKAPKLSNSVPQPLVSKQSATSEKADVTVPVGRASRDYKIPDEDTKNYSVMLNKKEDLQMVEIPVPKPAKGEVQLQVKATGICGSDVHTWKHGAIGIFEVTDPIILGHESMGIVTELGEGVTDLKVGDRVAIEAGIPCSECDQCLTGHYNLCPDVLFKSTPPHHGVLANYITHPTKWLYKLPDTVSDEEGALLEPLSVAIAACERAGVRFGKSLLICGSGPIGLIVLAVAKAIGVGPIIITDMQDSRLEYARKMGADFVYKVDPTKKDVEVAKEIRSMLGSAPDYSLECTGVESSFRSAIMATRDGGCCCMVGVGKNDQLLPVNSFAMREVDIKGLFRYHHTYPTAISLIAGGRVDIKHLVTHRFDFKDSLQAFEVASDYRTGAIKVQIFN</sequence>
<dbReference type="OrthoDB" id="2148442at2759"/>
<evidence type="ECO:0000256" key="4">
    <source>
        <dbReference type="ARBA" id="ARBA00022723"/>
    </source>
</evidence>
<dbReference type="InterPro" id="IPR013154">
    <property type="entry name" value="ADH-like_N"/>
</dbReference>
<dbReference type="PANTHER" id="PTHR43161">
    <property type="entry name" value="SORBITOL DEHYDROGENASE"/>
    <property type="match status" value="1"/>
</dbReference>
<comment type="similarity">
    <text evidence="2 11">Belongs to the zinc-containing alcohol dehydrogenase family.</text>
</comment>
<dbReference type="InterPro" id="IPR020843">
    <property type="entry name" value="ER"/>
</dbReference>
<evidence type="ECO:0000256" key="11">
    <source>
        <dbReference type="RuleBase" id="RU361277"/>
    </source>
</evidence>
<dbReference type="EC" id="1.1.1.12" evidence="8"/>
<evidence type="ECO:0000256" key="10">
    <source>
        <dbReference type="ARBA" id="ARBA00049317"/>
    </source>
</evidence>
<dbReference type="Pfam" id="PF08240">
    <property type="entry name" value="ADH_N"/>
    <property type="match status" value="1"/>
</dbReference>
<dbReference type="PROSITE" id="PS00059">
    <property type="entry name" value="ADH_ZINC"/>
    <property type="match status" value="1"/>
</dbReference>
<keyword evidence="5 11" id="KW-0862">Zinc</keyword>
<evidence type="ECO:0000256" key="8">
    <source>
        <dbReference type="ARBA" id="ARBA00038954"/>
    </source>
</evidence>
<dbReference type="Proteomes" id="UP000654370">
    <property type="component" value="Unassembled WGS sequence"/>
</dbReference>
<dbReference type="GO" id="GO:0050019">
    <property type="term" value="F:L-arabinitol 4-dehydrogenase activity"/>
    <property type="evidence" value="ECO:0007669"/>
    <property type="project" value="UniProtKB-EC"/>
</dbReference>
<dbReference type="InterPro" id="IPR036291">
    <property type="entry name" value="NAD(P)-bd_dom_sf"/>
</dbReference>
<feature type="domain" description="Enoyl reductase (ER)" evidence="12">
    <location>
        <begin position="74"/>
        <end position="403"/>
    </location>
</feature>
<dbReference type="Pfam" id="PF00107">
    <property type="entry name" value="ADH_zinc_N"/>
    <property type="match status" value="1"/>
</dbReference>
<keyword evidence="4 11" id="KW-0479">Metal-binding</keyword>
<comment type="subunit">
    <text evidence="3">Homotetramer.</text>
</comment>
<dbReference type="SUPFAM" id="SSF50129">
    <property type="entry name" value="GroES-like"/>
    <property type="match status" value="1"/>
</dbReference>
<keyword evidence="6" id="KW-0560">Oxidoreductase</keyword>
<keyword evidence="14" id="KW-1185">Reference proteome</keyword>
<evidence type="ECO:0000256" key="1">
    <source>
        <dbReference type="ARBA" id="ARBA00001947"/>
    </source>
</evidence>
<dbReference type="GO" id="GO:0006062">
    <property type="term" value="P:sorbitol catabolic process"/>
    <property type="evidence" value="ECO:0007669"/>
    <property type="project" value="TreeGrafter"/>
</dbReference>
<evidence type="ECO:0000256" key="3">
    <source>
        <dbReference type="ARBA" id="ARBA00011881"/>
    </source>
</evidence>
<comment type="cofactor">
    <cofactor evidence="1 11">
        <name>Zn(2+)</name>
        <dbReference type="ChEBI" id="CHEBI:29105"/>
    </cofactor>
</comment>
<evidence type="ECO:0000313" key="13">
    <source>
        <dbReference type="EMBL" id="KAG2178945.1"/>
    </source>
</evidence>
<protein>
    <recommendedName>
        <fullName evidence="9">L-arabinitol 4-dehydrogenase</fullName>
        <ecNumber evidence="8">1.1.1.12</ecNumber>
    </recommendedName>
</protein>
<evidence type="ECO:0000256" key="5">
    <source>
        <dbReference type="ARBA" id="ARBA00022833"/>
    </source>
</evidence>
<proteinExistence type="inferred from homology"/>
<dbReference type="InterPro" id="IPR013149">
    <property type="entry name" value="ADH-like_C"/>
</dbReference>
<evidence type="ECO:0000256" key="9">
    <source>
        <dbReference type="ARBA" id="ARBA00039783"/>
    </source>
</evidence>
<dbReference type="Gene3D" id="3.40.50.720">
    <property type="entry name" value="NAD(P)-binding Rossmann-like Domain"/>
    <property type="match status" value="1"/>
</dbReference>
<dbReference type="EMBL" id="JAEPQZ010000007">
    <property type="protein sequence ID" value="KAG2178945.1"/>
    <property type="molecule type" value="Genomic_DNA"/>
</dbReference>
<name>A0A8H7PS64_MORIS</name>
<dbReference type="InterPro" id="IPR011032">
    <property type="entry name" value="GroES-like_sf"/>
</dbReference>
<dbReference type="CDD" id="cd05285">
    <property type="entry name" value="sorbitol_DH"/>
    <property type="match status" value="1"/>
</dbReference>
<dbReference type="Gene3D" id="3.90.180.10">
    <property type="entry name" value="Medium-chain alcohol dehydrogenases, catalytic domain"/>
    <property type="match status" value="1"/>
</dbReference>
<accession>A0A8H7PS64</accession>
<keyword evidence="7" id="KW-0520">NAD</keyword>
<gene>
    <name evidence="13" type="ORF">INT43_001792</name>
</gene>
<dbReference type="GO" id="GO:0003939">
    <property type="term" value="F:L-iditol 2-dehydrogenase (NAD+) activity"/>
    <property type="evidence" value="ECO:0007669"/>
    <property type="project" value="TreeGrafter"/>
</dbReference>
<comment type="catalytic activity">
    <reaction evidence="10">
        <text>L-arabinitol + NAD(+) = L-xylulose + NADH + H(+)</text>
        <dbReference type="Rhea" id="RHEA:16381"/>
        <dbReference type="ChEBI" id="CHEBI:15378"/>
        <dbReference type="ChEBI" id="CHEBI:17399"/>
        <dbReference type="ChEBI" id="CHEBI:18403"/>
        <dbReference type="ChEBI" id="CHEBI:57540"/>
        <dbReference type="ChEBI" id="CHEBI:57945"/>
        <dbReference type="EC" id="1.1.1.12"/>
    </reaction>
</comment>
<evidence type="ECO:0000259" key="12">
    <source>
        <dbReference type="SMART" id="SM00829"/>
    </source>
</evidence>
<dbReference type="SUPFAM" id="SSF51735">
    <property type="entry name" value="NAD(P)-binding Rossmann-fold domains"/>
    <property type="match status" value="1"/>
</dbReference>
<evidence type="ECO:0000256" key="6">
    <source>
        <dbReference type="ARBA" id="ARBA00023002"/>
    </source>
</evidence>
<comment type="caution">
    <text evidence="13">The sequence shown here is derived from an EMBL/GenBank/DDBJ whole genome shotgun (WGS) entry which is preliminary data.</text>
</comment>
<evidence type="ECO:0000256" key="2">
    <source>
        <dbReference type="ARBA" id="ARBA00008072"/>
    </source>
</evidence>
<dbReference type="AlphaFoldDB" id="A0A8H7PS64"/>